<evidence type="ECO:0000259" key="7">
    <source>
        <dbReference type="PROSITE" id="PS50249"/>
    </source>
</evidence>
<dbReference type="AlphaFoldDB" id="A0AAE3IHC9"/>
<gene>
    <name evidence="8" type="ORF">OCV57_08495</name>
</gene>
<dbReference type="EMBL" id="JAOQJZ010000007">
    <property type="protein sequence ID" value="MCU6705964.1"/>
    <property type="molecule type" value="Genomic_DNA"/>
</dbReference>
<keyword evidence="5" id="KW-0862">Zinc</keyword>
<dbReference type="InterPro" id="IPR010994">
    <property type="entry name" value="RuvA_2-like"/>
</dbReference>
<organism evidence="8 9">
    <name type="scientific">Hominimerdicola aceti</name>
    <dbReference type="NCBI Taxonomy" id="2981726"/>
    <lineage>
        <taxon>Bacteria</taxon>
        <taxon>Bacillati</taxon>
        <taxon>Bacillota</taxon>
        <taxon>Clostridia</taxon>
        <taxon>Eubacteriales</taxon>
        <taxon>Oscillospiraceae</taxon>
        <taxon>Hominimerdicola</taxon>
    </lineage>
</organism>
<dbReference type="InterPro" id="IPR025657">
    <property type="entry name" value="RadC_JAB"/>
</dbReference>
<comment type="similarity">
    <text evidence="1">Belongs to the UPF0758 family.</text>
</comment>
<sequence length="231" mass="26014">MSSQADHGGHRERMRKRFKESGNFKGFSEHEILEMLLFYIVPRKNTNDIAHELIKKFGSLNSVLNASVEELSSVKDMGESSANSLLFFRELINYCSTVTDSRIDIRNISAALSFVNNCFRNEKQEKFKVICIDSGFHIKSVTDISAGGARFTPVDFRELTKAVLNSGTDIVILAHNHPDSPNTPSQEDVTLTREVMRYMRCLGVTVLDHYITGNNGTISMRNCGLIHDMEC</sequence>
<dbReference type="PANTHER" id="PTHR30471:SF3">
    <property type="entry name" value="UPF0758 PROTEIN YEES-RELATED"/>
    <property type="match status" value="1"/>
</dbReference>
<accession>A0AAE3IHC9</accession>
<dbReference type="Gene3D" id="1.10.150.20">
    <property type="entry name" value="5' to 3' exonuclease, C-terminal subdomain"/>
    <property type="match status" value="1"/>
</dbReference>
<evidence type="ECO:0000256" key="4">
    <source>
        <dbReference type="ARBA" id="ARBA00022801"/>
    </source>
</evidence>
<name>A0AAE3IHC9_9FIRM</name>
<comment type="caution">
    <text evidence="8">The sequence shown here is derived from an EMBL/GenBank/DDBJ whole genome shotgun (WGS) entry which is preliminary data.</text>
</comment>
<proteinExistence type="inferred from homology"/>
<dbReference type="RefSeq" id="WP_022287199.1">
    <property type="nucleotide sequence ID" value="NZ_JAOQJZ010000007.1"/>
</dbReference>
<dbReference type="Pfam" id="PF04002">
    <property type="entry name" value="RadC"/>
    <property type="match status" value="1"/>
</dbReference>
<dbReference type="SUPFAM" id="SSF47781">
    <property type="entry name" value="RuvA domain 2-like"/>
    <property type="match status" value="1"/>
</dbReference>
<dbReference type="GO" id="GO:0006508">
    <property type="term" value="P:proteolysis"/>
    <property type="evidence" value="ECO:0007669"/>
    <property type="project" value="UniProtKB-KW"/>
</dbReference>
<keyword evidence="2" id="KW-0645">Protease</keyword>
<dbReference type="GO" id="GO:0008237">
    <property type="term" value="F:metallopeptidase activity"/>
    <property type="evidence" value="ECO:0007669"/>
    <property type="project" value="UniProtKB-KW"/>
</dbReference>
<dbReference type="InterPro" id="IPR001405">
    <property type="entry name" value="UPF0758"/>
</dbReference>
<dbReference type="PROSITE" id="PS50249">
    <property type="entry name" value="MPN"/>
    <property type="match status" value="1"/>
</dbReference>
<feature type="domain" description="MPN" evidence="7">
    <location>
        <begin position="104"/>
        <end position="226"/>
    </location>
</feature>
<keyword evidence="9" id="KW-1185">Reference proteome</keyword>
<evidence type="ECO:0000256" key="3">
    <source>
        <dbReference type="ARBA" id="ARBA00022723"/>
    </source>
</evidence>
<keyword evidence="6" id="KW-0482">Metalloprotease</keyword>
<dbReference type="Gene3D" id="3.40.140.10">
    <property type="entry name" value="Cytidine Deaminase, domain 2"/>
    <property type="match status" value="1"/>
</dbReference>
<dbReference type="GO" id="GO:0006281">
    <property type="term" value="P:DNA repair"/>
    <property type="evidence" value="ECO:0007669"/>
    <property type="project" value="UniProtKB-KW"/>
</dbReference>
<evidence type="ECO:0000256" key="1">
    <source>
        <dbReference type="ARBA" id="ARBA00010243"/>
    </source>
</evidence>
<protein>
    <submittedName>
        <fullName evidence="8">Mov34/MPN/PAD-1 family protein</fullName>
    </submittedName>
</protein>
<evidence type="ECO:0000256" key="5">
    <source>
        <dbReference type="ARBA" id="ARBA00022833"/>
    </source>
</evidence>
<keyword evidence="4" id="KW-0378">Hydrolase</keyword>
<dbReference type="InterPro" id="IPR037518">
    <property type="entry name" value="MPN"/>
</dbReference>
<dbReference type="PANTHER" id="PTHR30471">
    <property type="entry name" value="DNA REPAIR PROTEIN RADC"/>
    <property type="match status" value="1"/>
</dbReference>
<evidence type="ECO:0000256" key="2">
    <source>
        <dbReference type="ARBA" id="ARBA00022670"/>
    </source>
</evidence>
<dbReference type="SUPFAM" id="SSF102712">
    <property type="entry name" value="JAB1/MPN domain"/>
    <property type="match status" value="1"/>
</dbReference>
<evidence type="ECO:0000313" key="9">
    <source>
        <dbReference type="Proteomes" id="UP001208131"/>
    </source>
</evidence>
<dbReference type="GO" id="GO:0046872">
    <property type="term" value="F:metal ion binding"/>
    <property type="evidence" value="ECO:0007669"/>
    <property type="project" value="UniProtKB-KW"/>
</dbReference>
<reference evidence="8 9" key="1">
    <citation type="journal article" date="2021" name="ISME Commun">
        <title>Automated analysis of genomic sequences facilitates high-throughput and comprehensive description of bacteria.</title>
        <authorList>
            <person name="Hitch T.C.A."/>
        </authorList>
    </citation>
    <scope>NUCLEOTIDE SEQUENCE [LARGE SCALE GENOMIC DNA]</scope>
    <source>
        <strain evidence="8 9">Sanger_31</strain>
    </source>
</reference>
<keyword evidence="3" id="KW-0479">Metal-binding</keyword>
<dbReference type="Proteomes" id="UP001208131">
    <property type="component" value="Unassembled WGS sequence"/>
</dbReference>
<evidence type="ECO:0000256" key="6">
    <source>
        <dbReference type="ARBA" id="ARBA00023049"/>
    </source>
</evidence>
<evidence type="ECO:0000313" key="8">
    <source>
        <dbReference type="EMBL" id="MCU6705964.1"/>
    </source>
</evidence>